<dbReference type="GO" id="GO:0005856">
    <property type="term" value="C:cytoskeleton"/>
    <property type="evidence" value="ECO:0007669"/>
    <property type="project" value="TreeGrafter"/>
</dbReference>
<name>A0AAV0B7I9_PHAPC</name>
<protein>
    <submittedName>
        <fullName evidence="2">Class II aldolase/adducin domain-containing protein</fullName>
    </submittedName>
</protein>
<dbReference type="PANTHER" id="PTHR10672:SF39">
    <property type="entry name" value="CLASS II ALDOLASE_ADDUCIN N-TERMINAL DOMAIN-CONTAINING PROTEIN"/>
    <property type="match status" value="1"/>
</dbReference>
<dbReference type="InterPro" id="IPR036409">
    <property type="entry name" value="Aldolase_II/adducin_N_sf"/>
</dbReference>
<sequence length="288" mass="31603">MSTESQVLNPTSLGADGSVQPNAKEFKIIPLPKFQTKEEERSYKLGRLAAGFRIFAKHGFDEGLAGHMTLRDPILTDHFWVNPIGLAFSLMTVSDLLLVNPEGKIVQGGKPERQIYNQTNLDCVLYSHALHTARLDIEAACHSHSVYGRAFSTLGINLDITTQDACAFYDDLAHYGDFGGVVVDGDEGKSIAKALGNKKAVIMQNHGILTTSTTIDAAVFWFIQLESLCRIQLLADAAAAGRNIKTIKVRDEEAKFTYKITGSPIAAWAQAQPYFDQIHKETDGAYLL</sequence>
<dbReference type="Gene3D" id="3.40.225.10">
    <property type="entry name" value="Class II aldolase/adducin N-terminal domain"/>
    <property type="match status" value="1"/>
</dbReference>
<evidence type="ECO:0000259" key="1">
    <source>
        <dbReference type="SMART" id="SM01007"/>
    </source>
</evidence>
<dbReference type="InterPro" id="IPR001303">
    <property type="entry name" value="Aldolase_II/adducin_N"/>
</dbReference>
<dbReference type="PANTHER" id="PTHR10672">
    <property type="entry name" value="ADDUCIN"/>
    <property type="match status" value="1"/>
</dbReference>
<evidence type="ECO:0000313" key="3">
    <source>
        <dbReference type="Proteomes" id="UP001153365"/>
    </source>
</evidence>
<dbReference type="NCBIfam" id="NF004855">
    <property type="entry name" value="PRK06208.1"/>
    <property type="match status" value="1"/>
</dbReference>
<evidence type="ECO:0000313" key="2">
    <source>
        <dbReference type="EMBL" id="CAH7683099.1"/>
    </source>
</evidence>
<proteinExistence type="predicted"/>
<dbReference type="InterPro" id="IPR051017">
    <property type="entry name" value="Aldolase-II_Adducin_sf"/>
</dbReference>
<organism evidence="2 3">
    <name type="scientific">Phakopsora pachyrhizi</name>
    <name type="common">Asian soybean rust disease fungus</name>
    <dbReference type="NCBI Taxonomy" id="170000"/>
    <lineage>
        <taxon>Eukaryota</taxon>
        <taxon>Fungi</taxon>
        <taxon>Dikarya</taxon>
        <taxon>Basidiomycota</taxon>
        <taxon>Pucciniomycotina</taxon>
        <taxon>Pucciniomycetes</taxon>
        <taxon>Pucciniales</taxon>
        <taxon>Phakopsoraceae</taxon>
        <taxon>Phakopsora</taxon>
    </lineage>
</organism>
<accession>A0AAV0B7I9</accession>
<dbReference type="EMBL" id="CALTRL010004455">
    <property type="protein sequence ID" value="CAH7683099.1"/>
    <property type="molecule type" value="Genomic_DNA"/>
</dbReference>
<feature type="domain" description="Class II aldolase/adducin N-terminal" evidence="1">
    <location>
        <begin position="46"/>
        <end position="233"/>
    </location>
</feature>
<keyword evidence="3" id="KW-1185">Reference proteome</keyword>
<dbReference type="GO" id="GO:0051015">
    <property type="term" value="F:actin filament binding"/>
    <property type="evidence" value="ECO:0007669"/>
    <property type="project" value="TreeGrafter"/>
</dbReference>
<dbReference type="SMART" id="SM01007">
    <property type="entry name" value="Aldolase_II"/>
    <property type="match status" value="1"/>
</dbReference>
<dbReference type="SUPFAM" id="SSF53639">
    <property type="entry name" value="AraD/HMP-PK domain-like"/>
    <property type="match status" value="1"/>
</dbReference>
<dbReference type="AlphaFoldDB" id="A0AAV0B7I9"/>
<dbReference type="Proteomes" id="UP001153365">
    <property type="component" value="Unassembled WGS sequence"/>
</dbReference>
<dbReference type="Pfam" id="PF00596">
    <property type="entry name" value="Aldolase_II"/>
    <property type="match status" value="1"/>
</dbReference>
<dbReference type="FunFam" id="3.40.225.10:FF:000009">
    <property type="entry name" value="Class II aldolase/adducin N-terminal"/>
    <property type="match status" value="1"/>
</dbReference>
<reference evidence="2" key="1">
    <citation type="submission" date="2022-06" db="EMBL/GenBank/DDBJ databases">
        <authorList>
            <consortium name="SYNGENTA / RWTH Aachen University"/>
        </authorList>
    </citation>
    <scope>NUCLEOTIDE SEQUENCE</scope>
</reference>
<gene>
    <name evidence="2" type="ORF">PPACK8108_LOCUS16400</name>
</gene>
<comment type="caution">
    <text evidence="2">The sequence shown here is derived from an EMBL/GenBank/DDBJ whole genome shotgun (WGS) entry which is preliminary data.</text>
</comment>